<sequence>MQVKAEASGKALHQSDSAERYLYTLSQKALPYCLTADASPGHLESVGPLLNKAFSRLVIVSIAQHRGCAAAQPALQLQRSSPWHPTAV</sequence>
<name>A0A2A9PN73_OPHUN</name>
<dbReference type="AlphaFoldDB" id="A0A2A9PN73"/>
<keyword evidence="2" id="KW-1185">Reference proteome</keyword>
<accession>A0A2A9PN73</accession>
<proteinExistence type="predicted"/>
<dbReference type="Proteomes" id="UP000037136">
    <property type="component" value="Unassembled WGS sequence"/>
</dbReference>
<reference evidence="1 2" key="2">
    <citation type="journal article" date="2017" name="Sci. Rep.">
        <title>Ant-infecting Ophiocordyceps genomes reveal a high diversity of potential behavioral manipulation genes and a possible major role for enterotoxins.</title>
        <authorList>
            <person name="de Bekker C."/>
            <person name="Ohm R.A."/>
            <person name="Evans H.C."/>
            <person name="Brachmann A."/>
            <person name="Hughes D.P."/>
        </authorList>
    </citation>
    <scope>NUCLEOTIDE SEQUENCE [LARGE SCALE GENOMIC DNA]</scope>
    <source>
        <strain evidence="1 2">SC16a</strain>
    </source>
</reference>
<reference evidence="1 2" key="1">
    <citation type="journal article" date="2015" name="BMC Genomics">
        <title>Gene expression during zombie ant biting behavior reflects the complexity underlying fungal parasitic behavioral manipulation.</title>
        <authorList>
            <person name="de Bekker C."/>
            <person name="Ohm R.A."/>
            <person name="Loreto R.G."/>
            <person name="Sebastian A."/>
            <person name="Albert I."/>
            <person name="Merrow M."/>
            <person name="Brachmann A."/>
            <person name="Hughes D.P."/>
        </authorList>
    </citation>
    <scope>NUCLEOTIDE SEQUENCE [LARGE SCALE GENOMIC DNA]</scope>
    <source>
        <strain evidence="1 2">SC16a</strain>
    </source>
</reference>
<protein>
    <submittedName>
        <fullName evidence="1">Uncharacterized protein</fullName>
    </submittedName>
</protein>
<evidence type="ECO:0000313" key="2">
    <source>
        <dbReference type="Proteomes" id="UP000037136"/>
    </source>
</evidence>
<comment type="caution">
    <text evidence="1">The sequence shown here is derived from an EMBL/GenBank/DDBJ whole genome shotgun (WGS) entry which is preliminary data.</text>
</comment>
<organism evidence="1 2">
    <name type="scientific">Ophiocordyceps unilateralis</name>
    <name type="common">Zombie-ant fungus</name>
    <name type="synonym">Torrubia unilateralis</name>
    <dbReference type="NCBI Taxonomy" id="268505"/>
    <lineage>
        <taxon>Eukaryota</taxon>
        <taxon>Fungi</taxon>
        <taxon>Dikarya</taxon>
        <taxon>Ascomycota</taxon>
        <taxon>Pezizomycotina</taxon>
        <taxon>Sordariomycetes</taxon>
        <taxon>Hypocreomycetidae</taxon>
        <taxon>Hypocreales</taxon>
        <taxon>Ophiocordycipitaceae</taxon>
        <taxon>Ophiocordyceps</taxon>
    </lineage>
</organism>
<dbReference type="EMBL" id="LAZP02000017">
    <property type="protein sequence ID" value="PFH62819.1"/>
    <property type="molecule type" value="Genomic_DNA"/>
</dbReference>
<gene>
    <name evidence="1" type="ORF">XA68_11831</name>
</gene>
<evidence type="ECO:0000313" key="1">
    <source>
        <dbReference type="EMBL" id="PFH62819.1"/>
    </source>
</evidence>